<protein>
    <submittedName>
        <fullName evidence="2">Uncharacterized protein</fullName>
    </submittedName>
</protein>
<name>A0A5B7H6V0_PORTR</name>
<evidence type="ECO:0000313" key="2">
    <source>
        <dbReference type="EMBL" id="MPC65539.1"/>
    </source>
</evidence>
<gene>
    <name evidence="2" type="ORF">E2C01_059676</name>
</gene>
<evidence type="ECO:0000256" key="1">
    <source>
        <dbReference type="SAM" id="SignalP"/>
    </source>
</evidence>
<feature type="chain" id="PRO_5023148566" evidence="1">
    <location>
        <begin position="18"/>
        <end position="62"/>
    </location>
</feature>
<dbReference type="EMBL" id="VSRR010023493">
    <property type="protein sequence ID" value="MPC65539.1"/>
    <property type="molecule type" value="Genomic_DNA"/>
</dbReference>
<keyword evidence="3" id="KW-1185">Reference proteome</keyword>
<sequence length="62" mass="6967">MNGKVFFLLAGVAVALAAPDRRPATSYGVPRVSIRNTLWSSLCFTLDYFITKHTHTHTHHEL</sequence>
<comment type="caution">
    <text evidence="2">The sequence shown here is derived from an EMBL/GenBank/DDBJ whole genome shotgun (WGS) entry which is preliminary data.</text>
</comment>
<feature type="signal peptide" evidence="1">
    <location>
        <begin position="1"/>
        <end position="17"/>
    </location>
</feature>
<reference evidence="2 3" key="1">
    <citation type="submission" date="2019-05" db="EMBL/GenBank/DDBJ databases">
        <title>Another draft genome of Portunus trituberculatus and its Hox gene families provides insights of decapod evolution.</title>
        <authorList>
            <person name="Jeong J.-H."/>
            <person name="Song I."/>
            <person name="Kim S."/>
            <person name="Choi T."/>
            <person name="Kim D."/>
            <person name="Ryu S."/>
            <person name="Kim W."/>
        </authorList>
    </citation>
    <scope>NUCLEOTIDE SEQUENCE [LARGE SCALE GENOMIC DNA]</scope>
    <source>
        <tissue evidence="2">Muscle</tissue>
    </source>
</reference>
<accession>A0A5B7H6V0</accession>
<proteinExistence type="predicted"/>
<evidence type="ECO:0000313" key="3">
    <source>
        <dbReference type="Proteomes" id="UP000324222"/>
    </source>
</evidence>
<dbReference type="AlphaFoldDB" id="A0A5B7H6V0"/>
<keyword evidence="1" id="KW-0732">Signal</keyword>
<dbReference type="Proteomes" id="UP000324222">
    <property type="component" value="Unassembled WGS sequence"/>
</dbReference>
<organism evidence="2 3">
    <name type="scientific">Portunus trituberculatus</name>
    <name type="common">Swimming crab</name>
    <name type="synonym">Neptunus trituberculatus</name>
    <dbReference type="NCBI Taxonomy" id="210409"/>
    <lineage>
        <taxon>Eukaryota</taxon>
        <taxon>Metazoa</taxon>
        <taxon>Ecdysozoa</taxon>
        <taxon>Arthropoda</taxon>
        <taxon>Crustacea</taxon>
        <taxon>Multicrustacea</taxon>
        <taxon>Malacostraca</taxon>
        <taxon>Eumalacostraca</taxon>
        <taxon>Eucarida</taxon>
        <taxon>Decapoda</taxon>
        <taxon>Pleocyemata</taxon>
        <taxon>Brachyura</taxon>
        <taxon>Eubrachyura</taxon>
        <taxon>Portunoidea</taxon>
        <taxon>Portunidae</taxon>
        <taxon>Portuninae</taxon>
        <taxon>Portunus</taxon>
    </lineage>
</organism>